<dbReference type="Pfam" id="PF00561">
    <property type="entry name" value="Abhydrolase_1"/>
    <property type="match status" value="1"/>
</dbReference>
<dbReference type="InterPro" id="IPR029058">
    <property type="entry name" value="AB_hydrolase_fold"/>
</dbReference>
<proteinExistence type="predicted"/>
<dbReference type="EMBL" id="NTFI01000005">
    <property type="protein sequence ID" value="PHQ24396.1"/>
    <property type="molecule type" value="Genomic_DNA"/>
</dbReference>
<feature type="domain" description="AB hydrolase-1" evidence="1">
    <location>
        <begin position="29"/>
        <end position="164"/>
    </location>
</feature>
<dbReference type="InterPro" id="IPR000073">
    <property type="entry name" value="AB_hydrolase_1"/>
</dbReference>
<dbReference type="AlphaFoldDB" id="A0A2G1VCB2"/>
<accession>A0A2G1VCB2</accession>
<reference evidence="2 3" key="1">
    <citation type="submission" date="2017-09" db="EMBL/GenBank/DDBJ databases">
        <title>The draft genome sequences of Marinobacter guineae M3B.</title>
        <authorList>
            <person name="Cao J."/>
        </authorList>
    </citation>
    <scope>NUCLEOTIDE SEQUENCE [LARGE SCALE GENOMIC DNA]</scope>
    <source>
        <strain evidence="2 3">M3B</strain>
    </source>
</reference>
<organism evidence="2 3">
    <name type="scientific">Marinobacter guineae</name>
    <dbReference type="NCBI Taxonomy" id="432303"/>
    <lineage>
        <taxon>Bacteria</taxon>
        <taxon>Pseudomonadati</taxon>
        <taxon>Pseudomonadota</taxon>
        <taxon>Gammaproteobacteria</taxon>
        <taxon>Pseudomonadales</taxon>
        <taxon>Marinobacteraceae</taxon>
        <taxon>Marinobacter</taxon>
    </lineage>
</organism>
<evidence type="ECO:0000313" key="3">
    <source>
        <dbReference type="Proteomes" id="UP000229044"/>
    </source>
</evidence>
<gene>
    <name evidence="2" type="ORF">CLH62_15935</name>
</gene>
<dbReference type="PANTHER" id="PTHR43689:SF8">
    <property type="entry name" value="ALPHA_BETA-HYDROLASES SUPERFAMILY PROTEIN"/>
    <property type="match status" value="1"/>
</dbReference>
<evidence type="ECO:0000313" key="2">
    <source>
        <dbReference type="EMBL" id="PHQ24396.1"/>
    </source>
</evidence>
<dbReference type="RefSeq" id="WP_099619172.1">
    <property type="nucleotide sequence ID" value="NZ_KZ319341.1"/>
</dbReference>
<dbReference type="PANTHER" id="PTHR43689">
    <property type="entry name" value="HYDROLASE"/>
    <property type="match status" value="1"/>
</dbReference>
<keyword evidence="3" id="KW-1185">Reference proteome</keyword>
<comment type="caution">
    <text evidence="2">The sequence shown here is derived from an EMBL/GenBank/DDBJ whole genome shotgun (WGS) entry which is preliminary data.</text>
</comment>
<evidence type="ECO:0000259" key="1">
    <source>
        <dbReference type="Pfam" id="PF00561"/>
    </source>
</evidence>
<dbReference type="GO" id="GO:0016787">
    <property type="term" value="F:hydrolase activity"/>
    <property type="evidence" value="ECO:0007669"/>
    <property type="project" value="UniProtKB-KW"/>
</dbReference>
<dbReference type="Proteomes" id="UP000229044">
    <property type="component" value="Unassembled WGS sequence"/>
</dbReference>
<keyword evidence="2" id="KW-0378">Hydrolase</keyword>
<dbReference type="SUPFAM" id="SSF53474">
    <property type="entry name" value="alpha/beta-Hydrolases"/>
    <property type="match status" value="1"/>
</dbReference>
<sequence>MQIRDMMVPVGEGVELEVRRMQHHDPKGPVLVFLHESLGSIALWRKFPEKLARATGCDALIYNRRGYGHSSDETLPRPYDFQEKEGSVWLPRLLDELGIERVVLIGHSDGGSIALISAGAMGSRVQALVTMAAHIYADHLTLAGLEEMAIRYRETDIRERLERYHGHRTDDLFNAWQNVWRDEGFHAAMDFSRWLAAIECPAMIIQGENDEYGVPEQVTDIVAGIGANAREVFLEDTGHSPHLEKTDQVVALICDFLCGEIELKKQN</sequence>
<protein>
    <submittedName>
        <fullName evidence="2">Alpha/beta hydrolase</fullName>
    </submittedName>
</protein>
<dbReference type="OrthoDB" id="9779853at2"/>
<name>A0A2G1VCB2_9GAMM</name>
<dbReference type="Gene3D" id="3.40.50.1820">
    <property type="entry name" value="alpha/beta hydrolase"/>
    <property type="match status" value="1"/>
</dbReference>